<feature type="region of interest" description="Disordered" evidence="1">
    <location>
        <begin position="1"/>
        <end position="23"/>
    </location>
</feature>
<reference evidence="2" key="1">
    <citation type="submission" date="2020-02" db="EMBL/GenBank/DDBJ databases">
        <authorList>
            <person name="Meier V. D."/>
        </authorList>
    </citation>
    <scope>NUCLEOTIDE SEQUENCE</scope>
    <source>
        <strain evidence="2">AVDCRST_MAG85</strain>
    </source>
</reference>
<gene>
    <name evidence="2" type="ORF">AVDCRST_MAG85-1203</name>
</gene>
<dbReference type="EMBL" id="CADCVT010000132">
    <property type="protein sequence ID" value="CAA9490605.1"/>
    <property type="molecule type" value="Genomic_DNA"/>
</dbReference>
<evidence type="ECO:0000256" key="1">
    <source>
        <dbReference type="SAM" id="MobiDB-lite"/>
    </source>
</evidence>
<evidence type="ECO:0000313" key="2">
    <source>
        <dbReference type="EMBL" id="CAA9490605.1"/>
    </source>
</evidence>
<feature type="non-terminal residue" evidence="2">
    <location>
        <position position="115"/>
    </location>
</feature>
<feature type="compositionally biased region" description="Low complexity" evidence="1">
    <location>
        <begin position="11"/>
        <end position="23"/>
    </location>
</feature>
<proteinExistence type="predicted"/>
<dbReference type="AlphaFoldDB" id="A0A6J4S647"/>
<organism evidence="2">
    <name type="scientific">uncultured Solirubrobacteraceae bacterium</name>
    <dbReference type="NCBI Taxonomy" id="1162706"/>
    <lineage>
        <taxon>Bacteria</taxon>
        <taxon>Bacillati</taxon>
        <taxon>Actinomycetota</taxon>
        <taxon>Thermoleophilia</taxon>
        <taxon>Solirubrobacterales</taxon>
        <taxon>Solirubrobacteraceae</taxon>
        <taxon>environmental samples</taxon>
    </lineage>
</organism>
<sequence>ARCRAGRPEAGGRPAAGRVGASRSCSRADAADRAVHAVGARGRVARDRPDLAGEVRSLAVAGDGRGAGVAAGQPARPAAGALSGAARARGCWAERGCACPGGRSRGGAGEAALAL</sequence>
<protein>
    <submittedName>
        <fullName evidence="2">Uncharacterized protein</fullName>
    </submittedName>
</protein>
<name>A0A6J4S647_9ACTN</name>
<accession>A0A6J4S647</accession>
<feature type="non-terminal residue" evidence="2">
    <location>
        <position position="1"/>
    </location>
</feature>